<evidence type="ECO:0000256" key="6">
    <source>
        <dbReference type="ARBA" id="ARBA00022692"/>
    </source>
</evidence>
<evidence type="ECO:0000256" key="13">
    <source>
        <dbReference type="SAM" id="MobiDB-lite"/>
    </source>
</evidence>
<evidence type="ECO:0000256" key="8">
    <source>
        <dbReference type="ARBA" id="ARBA00022824"/>
    </source>
</evidence>
<dbReference type="Pfam" id="PF25141">
    <property type="entry name" value="PGAP1_2nd"/>
    <property type="match status" value="1"/>
</dbReference>
<keyword evidence="17" id="KW-1185">Reference proteome</keyword>
<dbReference type="FunCoup" id="A0A2N3NGP9">
    <property type="interactions" value="43"/>
</dbReference>
<dbReference type="PANTHER" id="PTHR15495:SF7">
    <property type="entry name" value="GPI INOSITOL-DEACYLASE"/>
    <property type="match status" value="1"/>
</dbReference>
<dbReference type="Pfam" id="PF25140">
    <property type="entry name" value="PGAP1_TMD"/>
    <property type="match status" value="1"/>
</dbReference>
<keyword evidence="8 12" id="KW-0256">Endoplasmic reticulum</keyword>
<organism evidence="16 17">
    <name type="scientific">Lomentospora prolificans</name>
    <dbReference type="NCBI Taxonomy" id="41688"/>
    <lineage>
        <taxon>Eukaryota</taxon>
        <taxon>Fungi</taxon>
        <taxon>Dikarya</taxon>
        <taxon>Ascomycota</taxon>
        <taxon>Pezizomycotina</taxon>
        <taxon>Sordariomycetes</taxon>
        <taxon>Hypocreomycetidae</taxon>
        <taxon>Microascales</taxon>
        <taxon>Microascaceae</taxon>
        <taxon>Lomentospora</taxon>
    </lineage>
</organism>
<dbReference type="InterPro" id="IPR012908">
    <property type="entry name" value="PGAP1-ab_dom-like"/>
</dbReference>
<evidence type="ECO:0000256" key="2">
    <source>
        <dbReference type="ARBA" id="ARBA00004477"/>
    </source>
</evidence>
<dbReference type="GO" id="GO:0006888">
    <property type="term" value="P:endoplasmic reticulum to Golgi vesicle-mediated transport"/>
    <property type="evidence" value="ECO:0007669"/>
    <property type="project" value="TreeGrafter"/>
</dbReference>
<dbReference type="VEuPathDB" id="FungiDB:jhhlp_003342"/>
<comment type="similarity">
    <text evidence="3 12">Belongs to the GPI inositol-deacylase family.</text>
</comment>
<comment type="function">
    <text evidence="1 12">Involved in inositol deacylation of GPI-anchored proteins which plays important roles in the quality control and ER-associated degradation of GPI-anchored proteins.</text>
</comment>
<feature type="transmembrane region" description="Helical" evidence="12">
    <location>
        <begin position="1068"/>
        <end position="1087"/>
    </location>
</feature>
<feature type="compositionally biased region" description="Low complexity" evidence="13">
    <location>
        <begin position="96"/>
        <end position="105"/>
    </location>
</feature>
<protein>
    <recommendedName>
        <fullName evidence="4 12">GPI inositol-deacylase</fullName>
        <ecNumber evidence="12">3.1.-.-</ecNumber>
    </recommendedName>
</protein>
<proteinExistence type="inferred from homology"/>
<feature type="region of interest" description="Disordered" evidence="13">
    <location>
        <begin position="85"/>
        <end position="105"/>
    </location>
</feature>
<dbReference type="Gene3D" id="3.40.50.1820">
    <property type="entry name" value="alpha/beta hydrolase"/>
    <property type="match status" value="1"/>
</dbReference>
<evidence type="ECO:0000256" key="4">
    <source>
        <dbReference type="ARBA" id="ARBA00015856"/>
    </source>
</evidence>
<dbReference type="GO" id="GO:0015031">
    <property type="term" value="P:protein transport"/>
    <property type="evidence" value="ECO:0007669"/>
    <property type="project" value="UniProtKB-KW"/>
</dbReference>
<dbReference type="GO" id="GO:0006505">
    <property type="term" value="P:GPI anchor metabolic process"/>
    <property type="evidence" value="ECO:0007669"/>
    <property type="project" value="TreeGrafter"/>
</dbReference>
<evidence type="ECO:0000256" key="10">
    <source>
        <dbReference type="ARBA" id="ARBA00022989"/>
    </source>
</evidence>
<dbReference type="InterPro" id="IPR029058">
    <property type="entry name" value="AB_hydrolase_fold"/>
</dbReference>
<evidence type="ECO:0000256" key="7">
    <source>
        <dbReference type="ARBA" id="ARBA00022801"/>
    </source>
</evidence>
<gene>
    <name evidence="16" type="ORF">jhhlp_003342</name>
</gene>
<evidence type="ECO:0000313" key="16">
    <source>
        <dbReference type="EMBL" id="PKS11577.1"/>
    </source>
</evidence>
<dbReference type="GO" id="GO:0050185">
    <property type="term" value="F:phosphatidylinositol deacylase activity"/>
    <property type="evidence" value="ECO:0007669"/>
    <property type="project" value="TreeGrafter"/>
</dbReference>
<comment type="caution">
    <text evidence="16">The sequence shown here is derived from an EMBL/GenBank/DDBJ whole genome shotgun (WGS) entry which is preliminary data.</text>
</comment>
<feature type="domain" description="GPI inositol-deacylase PGAP1-like alpha/beta" evidence="14">
    <location>
        <begin position="190"/>
        <end position="433"/>
    </location>
</feature>
<keyword evidence="7 12" id="KW-0378">Hydrolase</keyword>
<feature type="transmembrane region" description="Helical" evidence="12">
    <location>
        <begin position="115"/>
        <end position="140"/>
    </location>
</feature>
<evidence type="ECO:0000256" key="5">
    <source>
        <dbReference type="ARBA" id="ARBA00022448"/>
    </source>
</evidence>
<evidence type="ECO:0000256" key="11">
    <source>
        <dbReference type="ARBA" id="ARBA00023136"/>
    </source>
</evidence>
<dbReference type="PANTHER" id="PTHR15495">
    <property type="entry name" value="NEGATIVE REGULATOR OF VESICLE FORMATION-RELATED"/>
    <property type="match status" value="1"/>
</dbReference>
<dbReference type="Proteomes" id="UP000233524">
    <property type="component" value="Unassembled WGS sequence"/>
</dbReference>
<feature type="transmembrane region" description="Helical" evidence="12">
    <location>
        <begin position="1099"/>
        <end position="1119"/>
    </location>
</feature>
<keyword evidence="11 12" id="KW-0472">Membrane</keyword>
<evidence type="ECO:0000259" key="15">
    <source>
        <dbReference type="Pfam" id="PF25140"/>
    </source>
</evidence>
<evidence type="ECO:0000256" key="3">
    <source>
        <dbReference type="ARBA" id="ARBA00006931"/>
    </source>
</evidence>
<name>A0A2N3NGP9_9PEZI</name>
<feature type="transmembrane region" description="Helical" evidence="12">
    <location>
        <begin position="994"/>
        <end position="1019"/>
    </location>
</feature>
<dbReference type="InParanoid" id="A0A2N3NGP9"/>
<dbReference type="EMBL" id="NLAX01000008">
    <property type="protein sequence ID" value="PKS11577.1"/>
    <property type="molecule type" value="Genomic_DNA"/>
</dbReference>
<reference evidence="16 17" key="1">
    <citation type="journal article" date="2017" name="G3 (Bethesda)">
        <title>First Draft Genome Sequence of the Pathogenic Fungus Lomentospora prolificans (Formerly Scedosporium prolificans).</title>
        <authorList>
            <person name="Luo R."/>
            <person name="Zimin A."/>
            <person name="Workman R."/>
            <person name="Fan Y."/>
            <person name="Pertea G."/>
            <person name="Grossman N."/>
            <person name="Wear M.P."/>
            <person name="Jia B."/>
            <person name="Miller H."/>
            <person name="Casadevall A."/>
            <person name="Timp W."/>
            <person name="Zhang S.X."/>
            <person name="Salzberg S.L."/>
        </authorList>
    </citation>
    <scope>NUCLEOTIDE SEQUENCE [LARGE SCALE GENOMIC DNA]</scope>
    <source>
        <strain evidence="16 17">JHH-5317</strain>
    </source>
</reference>
<evidence type="ECO:0000259" key="14">
    <source>
        <dbReference type="Pfam" id="PF07819"/>
    </source>
</evidence>
<keyword evidence="10 12" id="KW-1133">Transmembrane helix</keyword>
<comment type="subcellular location">
    <subcellularLocation>
        <location evidence="2">Endoplasmic reticulum membrane</location>
        <topology evidence="2">Multi-pass membrane protein</topology>
    </subcellularLocation>
</comment>
<keyword evidence="9 12" id="KW-0653">Protein transport</keyword>
<evidence type="ECO:0000313" key="17">
    <source>
        <dbReference type="Proteomes" id="UP000233524"/>
    </source>
</evidence>
<feature type="domain" description="GPI inositol-deacylase transmembrane" evidence="15">
    <location>
        <begin position="790"/>
        <end position="1104"/>
    </location>
</feature>
<feature type="transmembrane region" description="Helical" evidence="12">
    <location>
        <begin position="790"/>
        <end position="810"/>
    </location>
</feature>
<feature type="compositionally biased region" description="Basic and acidic residues" evidence="13">
    <location>
        <begin position="10"/>
        <end position="24"/>
    </location>
</feature>
<dbReference type="GO" id="GO:0005789">
    <property type="term" value="C:endoplasmic reticulum membrane"/>
    <property type="evidence" value="ECO:0007669"/>
    <property type="project" value="UniProtKB-SubCell"/>
</dbReference>
<dbReference type="FunFam" id="3.40.50.1820:FF:000056">
    <property type="entry name" value="GPI inositol-deacylase"/>
    <property type="match status" value="1"/>
</dbReference>
<dbReference type="AlphaFoldDB" id="A0A2N3NGP9"/>
<feature type="transmembrane region" description="Helical" evidence="12">
    <location>
        <begin position="945"/>
        <end position="973"/>
    </location>
</feature>
<dbReference type="InterPro" id="IPR056824">
    <property type="entry name" value="PGAP1_TMD"/>
</dbReference>
<evidence type="ECO:0000256" key="1">
    <source>
        <dbReference type="ARBA" id="ARBA00003496"/>
    </source>
</evidence>
<dbReference type="InterPro" id="IPR039529">
    <property type="entry name" value="PGAP1/BST1"/>
</dbReference>
<evidence type="ECO:0000256" key="9">
    <source>
        <dbReference type="ARBA" id="ARBA00022927"/>
    </source>
</evidence>
<feature type="transmembrane region" description="Helical" evidence="12">
    <location>
        <begin position="879"/>
        <end position="902"/>
    </location>
</feature>
<feature type="transmembrane region" description="Helical" evidence="12">
    <location>
        <begin position="830"/>
        <end position="848"/>
    </location>
</feature>
<evidence type="ECO:0000256" key="12">
    <source>
        <dbReference type="RuleBase" id="RU365011"/>
    </source>
</evidence>
<feature type="region of interest" description="Disordered" evidence="13">
    <location>
        <begin position="1"/>
        <end position="61"/>
    </location>
</feature>
<dbReference type="STRING" id="41688.A0A2N3NGP9"/>
<dbReference type="SUPFAM" id="SSF53474">
    <property type="entry name" value="alpha/beta-Hydrolases"/>
    <property type="match status" value="1"/>
</dbReference>
<keyword evidence="5 12" id="KW-0813">Transport</keyword>
<keyword evidence="6 12" id="KW-0812">Transmembrane</keyword>
<dbReference type="OrthoDB" id="348976at2759"/>
<dbReference type="Pfam" id="PF07819">
    <property type="entry name" value="PGAP1"/>
    <property type="match status" value="1"/>
</dbReference>
<accession>A0A2N3NGP9</accession>
<sequence>MKGRPSASSKDADGSTVDQDKPPEPLDEAATSNDRPRPRADSPLSPSSARSRRSTNVNWRVARDRNGSAESPFVVAATPAVAAPKTNSIDQDIKASSPPLNPNSSPNLRLRRGPWSITFLILLVSVIGLGLLSTILYSLVSRQLDPKGCRMSYMRPSYIKFSEFDTEHTRFASKYSLYLYREQTVDDDKLRGIPVLFVPGNAGSYKQVRPIAAEASNYFNDVVQHDEAAIAAGTRNLDFFTVDFNEDITAFHGQTLLDQAEYLNEAIRYILSLYMDPRMSPRSSNLPDPTSVIVLGHSMGGVVARTMLVMPNYQTNSINTIITMSAPHSQAPVTFDGQIVQIYDTINSYWRNAYAEKWANNNPLWHVTLVSIAGGGLDTVVPSDYASIESMVPETHGFTVFTTTIPTVWTSMDHQAILWCDQFRKVVTRALYNIVDVSRASQTKPRAERMRVFKKWFLTGLESDTEKTLPYEVPSTLLIVGDSTNTVIPDGERLVIRQLGRDSKPRAYLMPVQPPGSPQSTRFTFLSDLPLSSPGGSGNLEVLLCSVAAPQPGQPGLALSINVDLSTDGDESAKFVCNSAASDLITLPRSTRTSEHPFPSLNGGQSRPFSYLEYDAEDLADHQFVVVLDKSTSPTDGFVLAEFADHASSVRTKDVSLQELVAFGMSLRLPPNRSTVSQVRIPAVESSLLAYHLHIESQKCTKNSELFAPLVRQYLSKPYESKFFVNARSAEISVHGISPFVPPPLGSNDDERGLGFQIWTDPTCETELVVKLQIDVLGSFGKLYMRYRTVFAAFPLLIVALVLAKQFQLYDETGVFVSFTEGLDLSLRRSFPLTLFFLIILSVSGWGASKALGSGIGAHGTPGIDFHQHDSVIGMSDPFFWFLIPIIGTVSAGVCVGVHYMALALIQITGIVCGLFAQRAVQIDETRRAASTPGLFSPTSPQRRAITTGILLILVSTFIPYQFAYLVACLVQLITTVRALRTLSHHRQMMNYNFFNYAHSIFLLMLWVLPINLPILAVWLRNLAVQWLTPFSSHHNVLSIISFILLVENMTTGKMIPRVTGRLRHVTGALCIGTAFYAGVYGISYAFRLHHLVHLISTWLVLIYLTSGSWSLTSLRAVFDDDMVEARKRGKTP</sequence>
<dbReference type="EC" id="3.1.-.-" evidence="12"/>